<dbReference type="KEGG" id="mlir:LPB04_17695"/>
<gene>
    <name evidence="2" type="ORF">LPB04_17695</name>
</gene>
<reference evidence="2 3" key="1">
    <citation type="submission" date="2020-10" db="EMBL/GenBank/DDBJ databases">
        <title>Genome sequencing of Massilia sp. LPB0304.</title>
        <authorList>
            <person name="Kim J."/>
        </authorList>
    </citation>
    <scope>NUCLEOTIDE SEQUENCE [LARGE SCALE GENOMIC DNA]</scope>
    <source>
        <strain evidence="2 3">LPB0304</strain>
    </source>
</reference>
<accession>A0A7L9U420</accession>
<keyword evidence="1" id="KW-1133">Transmembrane helix</keyword>
<sequence>MAVTIYILCILTSLACTWLLFGSYRRTRYRLLFWSGACFAVMTLNNLFLLLDKIVFPSIDFLPARLISALVATLLLLYGLIYEKE</sequence>
<proteinExistence type="predicted"/>
<keyword evidence="1" id="KW-0812">Transmembrane</keyword>
<feature type="transmembrane region" description="Helical" evidence="1">
    <location>
        <begin position="62"/>
        <end position="81"/>
    </location>
</feature>
<evidence type="ECO:0000313" key="3">
    <source>
        <dbReference type="Proteomes" id="UP000593875"/>
    </source>
</evidence>
<feature type="transmembrane region" description="Helical" evidence="1">
    <location>
        <begin position="31"/>
        <end position="50"/>
    </location>
</feature>
<organism evidence="2 3">
    <name type="scientific">Massilia litorea</name>
    <dbReference type="NCBI Taxonomy" id="2769491"/>
    <lineage>
        <taxon>Bacteria</taxon>
        <taxon>Pseudomonadati</taxon>
        <taxon>Pseudomonadota</taxon>
        <taxon>Betaproteobacteria</taxon>
        <taxon>Burkholderiales</taxon>
        <taxon>Oxalobacteraceae</taxon>
        <taxon>Telluria group</taxon>
        <taxon>Massilia</taxon>
    </lineage>
</organism>
<dbReference type="Proteomes" id="UP000593875">
    <property type="component" value="Chromosome"/>
</dbReference>
<feature type="transmembrane region" description="Helical" evidence="1">
    <location>
        <begin position="5"/>
        <end position="24"/>
    </location>
</feature>
<dbReference type="Pfam" id="PF19447">
    <property type="entry name" value="DUF5985"/>
    <property type="match status" value="1"/>
</dbReference>
<dbReference type="InterPro" id="IPR046027">
    <property type="entry name" value="DUF5985"/>
</dbReference>
<dbReference type="RefSeq" id="WP_193685819.1">
    <property type="nucleotide sequence ID" value="NZ_CP062941.1"/>
</dbReference>
<evidence type="ECO:0000313" key="2">
    <source>
        <dbReference type="EMBL" id="QOL48776.1"/>
    </source>
</evidence>
<name>A0A7L9U420_9BURK</name>
<dbReference type="AlphaFoldDB" id="A0A7L9U420"/>
<keyword evidence="3" id="KW-1185">Reference proteome</keyword>
<keyword evidence="1" id="KW-0472">Membrane</keyword>
<dbReference type="EMBL" id="CP062941">
    <property type="protein sequence ID" value="QOL48776.1"/>
    <property type="molecule type" value="Genomic_DNA"/>
</dbReference>
<evidence type="ECO:0000256" key="1">
    <source>
        <dbReference type="SAM" id="Phobius"/>
    </source>
</evidence>
<protein>
    <submittedName>
        <fullName evidence="2">Uncharacterized protein</fullName>
    </submittedName>
</protein>